<feature type="site" description="Contributes to substrate recognition" evidence="9">
    <location>
        <position position="113"/>
    </location>
</feature>
<comment type="cofactor">
    <cofactor evidence="10">
        <name>Mg(2+)</name>
        <dbReference type="ChEBI" id="CHEBI:18420"/>
    </cofactor>
</comment>
<reference evidence="11 12" key="1">
    <citation type="submission" date="2017-12" db="EMBL/GenBank/DDBJ databases">
        <title>The genome sequence of Caulobacter sp. 410.</title>
        <authorList>
            <person name="Gao J."/>
            <person name="Mao X."/>
            <person name="Sun J."/>
        </authorList>
    </citation>
    <scope>NUCLEOTIDE SEQUENCE [LARGE SCALE GENOMIC DNA]</scope>
    <source>
        <strain evidence="11 12">410</strain>
    </source>
</reference>
<evidence type="ECO:0000256" key="5">
    <source>
        <dbReference type="ARBA" id="ARBA00023277"/>
    </source>
</evidence>
<feature type="binding site" evidence="10">
    <location>
        <position position="139"/>
    </location>
    <ligand>
        <name>Mg(2+)</name>
        <dbReference type="ChEBI" id="CHEBI:18420"/>
    </ligand>
</feature>
<feature type="site" description="Stabilizes the phosphoryl group" evidence="9">
    <location>
        <position position="114"/>
    </location>
</feature>
<comment type="caution">
    <text evidence="11">The sequence shown here is derived from an EMBL/GenBank/DDBJ whole genome shotgun (WGS) entry which is preliminary data.</text>
</comment>
<dbReference type="RefSeq" id="WP_101720537.1">
    <property type="nucleotide sequence ID" value="NZ_PJRS01000049.1"/>
</dbReference>
<evidence type="ECO:0000313" key="12">
    <source>
        <dbReference type="Proteomes" id="UP000234479"/>
    </source>
</evidence>
<dbReference type="Gene3D" id="3.40.50.1000">
    <property type="entry name" value="HAD superfamily/HAD-like"/>
    <property type="match status" value="1"/>
</dbReference>
<dbReference type="InterPro" id="IPR006439">
    <property type="entry name" value="HAD-SF_hydro_IA"/>
</dbReference>
<dbReference type="InterPro" id="IPR006549">
    <property type="entry name" value="HAD-SF_hydro_IIIA"/>
</dbReference>
<evidence type="ECO:0000256" key="4">
    <source>
        <dbReference type="ARBA" id="ARBA00022801"/>
    </source>
</evidence>
<dbReference type="InterPro" id="IPR006357">
    <property type="entry name" value="HAD-SF_hydro_IIA"/>
</dbReference>
<evidence type="ECO:0000256" key="1">
    <source>
        <dbReference type="ARBA" id="ARBA00004496"/>
    </source>
</evidence>
<dbReference type="AlphaFoldDB" id="A0A2N5CYJ3"/>
<accession>A0A2N5CYJ3</accession>
<dbReference type="InterPro" id="IPR023214">
    <property type="entry name" value="HAD_sf"/>
</dbReference>
<dbReference type="Pfam" id="PF13242">
    <property type="entry name" value="Hydrolase_like"/>
    <property type="match status" value="1"/>
</dbReference>
<name>A0A2N5CYJ3_9CAUL</name>
<evidence type="ECO:0000256" key="8">
    <source>
        <dbReference type="PIRSR" id="PIRSR004682-1"/>
    </source>
</evidence>
<dbReference type="GO" id="GO:0046872">
    <property type="term" value="F:metal ion binding"/>
    <property type="evidence" value="ECO:0007669"/>
    <property type="project" value="UniProtKB-KW"/>
</dbReference>
<dbReference type="NCBIfam" id="TIGR01662">
    <property type="entry name" value="HAD-SF-IIIA"/>
    <property type="match status" value="1"/>
</dbReference>
<feature type="active site" description="Proton donor" evidence="8">
    <location>
        <position position="13"/>
    </location>
</feature>
<dbReference type="EC" id="3.1.3.-" evidence="7"/>
<gene>
    <name evidence="11" type="ORF">SGCZBJ_24635</name>
</gene>
<dbReference type="InterPro" id="IPR006543">
    <property type="entry name" value="Histidinol-phos"/>
</dbReference>
<comment type="cofactor">
    <cofactor evidence="10">
        <name>Zn(2+)</name>
        <dbReference type="ChEBI" id="CHEBI:29105"/>
    </cofactor>
</comment>
<dbReference type="GO" id="GO:0005737">
    <property type="term" value="C:cytoplasm"/>
    <property type="evidence" value="ECO:0007669"/>
    <property type="project" value="UniProtKB-SubCell"/>
</dbReference>
<dbReference type="EMBL" id="PJRS01000049">
    <property type="protein sequence ID" value="PLR18826.1"/>
    <property type="molecule type" value="Genomic_DNA"/>
</dbReference>
<comment type="similarity">
    <text evidence="7">Belongs to the gmhB family.</text>
</comment>
<dbReference type="OrthoDB" id="9814110at2"/>
<dbReference type="NCBIfam" id="TIGR01509">
    <property type="entry name" value="HAD-SF-IA-v3"/>
    <property type="match status" value="1"/>
</dbReference>
<evidence type="ECO:0000256" key="6">
    <source>
        <dbReference type="ARBA" id="ARBA00031828"/>
    </source>
</evidence>
<feature type="binding site" evidence="10">
    <location>
        <position position="13"/>
    </location>
    <ligand>
        <name>Mg(2+)</name>
        <dbReference type="ChEBI" id="CHEBI:18420"/>
    </ligand>
</feature>
<dbReference type="PANTHER" id="PTHR42891:SF1">
    <property type="entry name" value="D-GLYCERO-BETA-D-MANNO-HEPTOSE-1,7-BISPHOSPHATE 7-PHOSPHATASE"/>
    <property type="match status" value="1"/>
</dbReference>
<dbReference type="CDD" id="cd07503">
    <property type="entry name" value="HAD_HisB-N"/>
    <property type="match status" value="1"/>
</dbReference>
<evidence type="ECO:0000256" key="2">
    <source>
        <dbReference type="ARBA" id="ARBA00022490"/>
    </source>
</evidence>
<feature type="binding site" evidence="10">
    <location>
        <position position="94"/>
    </location>
    <ligand>
        <name>Zn(2+)</name>
        <dbReference type="ChEBI" id="CHEBI:29105"/>
    </ligand>
</feature>
<dbReference type="NCBIfam" id="TIGR01549">
    <property type="entry name" value="HAD-SF-IA-v1"/>
    <property type="match status" value="1"/>
</dbReference>
<keyword evidence="10" id="KW-0460">Magnesium</keyword>
<keyword evidence="12" id="KW-1185">Reference proteome</keyword>
<evidence type="ECO:0000256" key="7">
    <source>
        <dbReference type="PIRNR" id="PIRNR004682"/>
    </source>
</evidence>
<keyword evidence="2 7" id="KW-0963">Cytoplasm</keyword>
<dbReference type="Pfam" id="PF13344">
    <property type="entry name" value="Hydrolase_6"/>
    <property type="match status" value="1"/>
</dbReference>
<dbReference type="GO" id="GO:0016791">
    <property type="term" value="F:phosphatase activity"/>
    <property type="evidence" value="ECO:0007669"/>
    <property type="project" value="InterPro"/>
</dbReference>
<dbReference type="NCBIfam" id="TIGR01656">
    <property type="entry name" value="Histidinol-ppas"/>
    <property type="match status" value="1"/>
</dbReference>
<keyword evidence="4 7" id="KW-0378">Hydrolase</keyword>
<protein>
    <recommendedName>
        <fullName evidence="6 7">D,D-heptose 1,7-bisphosphate phosphatase</fullName>
        <ecNumber evidence="7">3.1.3.-</ecNumber>
    </recommendedName>
</protein>
<dbReference type="InterPro" id="IPR036412">
    <property type="entry name" value="HAD-like_sf"/>
</dbReference>
<dbReference type="GO" id="GO:0005975">
    <property type="term" value="P:carbohydrate metabolic process"/>
    <property type="evidence" value="ECO:0007669"/>
    <property type="project" value="InterPro"/>
</dbReference>
<keyword evidence="3 10" id="KW-0479">Metal-binding</keyword>
<evidence type="ECO:0000313" key="11">
    <source>
        <dbReference type="EMBL" id="PLR18826.1"/>
    </source>
</evidence>
<keyword evidence="5 7" id="KW-0119">Carbohydrate metabolism</keyword>
<evidence type="ECO:0000256" key="10">
    <source>
        <dbReference type="PIRSR" id="PIRSR004682-4"/>
    </source>
</evidence>
<dbReference type="SUPFAM" id="SSF56784">
    <property type="entry name" value="HAD-like"/>
    <property type="match status" value="1"/>
</dbReference>
<dbReference type="PIRSF" id="PIRSF004682">
    <property type="entry name" value="GmhB"/>
    <property type="match status" value="1"/>
</dbReference>
<proteinExistence type="inferred from homology"/>
<sequence length="182" mass="19747">MHDHNPLKAVFFDRDGVLNVDRGYVHDPADLEWVPGAREAIAALTLAGVRCIVVTNQSGVARGYYGEEAVHALHAHMQGDLRRLGGQVDAFYHCPFHKDAVVEAYRCDDHPDRKPNPGMILRGLAEAGLSPQECVLVGDNDSDVEAARRAGVEGFLFTGGDLLHFLRTKLGRRFPAGPGGPA</sequence>
<dbReference type="InterPro" id="IPR004446">
    <property type="entry name" value="Heptose_bisP_phosphatase"/>
</dbReference>
<keyword evidence="10" id="KW-0862">Zinc</keyword>
<dbReference type="PANTHER" id="PTHR42891">
    <property type="entry name" value="D-GLYCERO-BETA-D-MANNO-HEPTOSE-1,7-BISPHOSPHATE 7-PHOSPHATASE"/>
    <property type="match status" value="1"/>
</dbReference>
<comment type="subcellular location">
    <subcellularLocation>
        <location evidence="1 7">Cytoplasm</location>
    </subcellularLocation>
</comment>
<organism evidence="11 12">
    <name type="scientific">Caulobacter zeae</name>
    <dbReference type="NCBI Taxonomy" id="2055137"/>
    <lineage>
        <taxon>Bacteria</taxon>
        <taxon>Pseudomonadati</taxon>
        <taxon>Pseudomonadota</taxon>
        <taxon>Alphaproteobacteria</taxon>
        <taxon>Caulobacterales</taxon>
        <taxon>Caulobacteraceae</taxon>
        <taxon>Caulobacter</taxon>
    </lineage>
</organism>
<feature type="binding site" evidence="10">
    <location>
        <position position="15"/>
    </location>
    <ligand>
        <name>Mg(2+)</name>
        <dbReference type="ChEBI" id="CHEBI:18420"/>
    </ligand>
</feature>
<feature type="active site" description="Proton donor" evidence="8">
    <location>
        <position position="15"/>
    </location>
</feature>
<evidence type="ECO:0000256" key="9">
    <source>
        <dbReference type="PIRSR" id="PIRSR004682-3"/>
    </source>
</evidence>
<evidence type="ECO:0000256" key="3">
    <source>
        <dbReference type="ARBA" id="ARBA00022723"/>
    </source>
</evidence>
<feature type="site" description="Stabilizes the phosphoryl group" evidence="9">
    <location>
        <position position="55"/>
    </location>
</feature>
<dbReference type="Proteomes" id="UP000234479">
    <property type="component" value="Unassembled WGS sequence"/>
</dbReference>